<evidence type="ECO:0000313" key="2">
    <source>
        <dbReference type="Proteomes" id="UP000087171"/>
    </source>
</evidence>
<keyword evidence="1" id="KW-1133">Transmembrane helix</keyword>
<dbReference type="OrthoDB" id="734536at2759"/>
<dbReference type="Proteomes" id="UP000087171">
    <property type="component" value="Unplaced"/>
</dbReference>
<evidence type="ECO:0000256" key="1">
    <source>
        <dbReference type="SAM" id="Phobius"/>
    </source>
</evidence>
<dbReference type="AlphaFoldDB" id="A0A1S2Z7T9"/>
<dbReference type="GeneID" id="101491757"/>
<dbReference type="KEGG" id="cam:101491757"/>
<keyword evidence="1" id="KW-0812">Transmembrane</keyword>
<sequence>MEEINEWQQIEQHPSLESSEWNRVIINEGTTQIVPTTIDSVSDEEDETPTRATKPLDWANEGRKLLKVRFEAMRMEIMRVASKVRNCAICSGAFWSITYMAGAGAATGVLVSLVYMGIQSRRRKEDGYNYLLRHKDEKINQLLLQIAHLNETLSSRRKVPVKRIVG</sequence>
<accession>A0A1S2Z7T9</accession>
<protein>
    <submittedName>
        <fullName evidence="3">Uncharacterized protein LOC101491757</fullName>
    </submittedName>
</protein>
<dbReference type="PANTHER" id="PTHR37206:SF4">
    <property type="entry name" value="TRANSMEMBRANE PROTEIN"/>
    <property type="match status" value="1"/>
</dbReference>
<evidence type="ECO:0000313" key="3">
    <source>
        <dbReference type="RefSeq" id="XP_004516571.1"/>
    </source>
</evidence>
<keyword evidence="2" id="KW-1185">Reference proteome</keyword>
<name>A0A1S2Z7T9_CICAR</name>
<organism evidence="2 3">
    <name type="scientific">Cicer arietinum</name>
    <name type="common">Chickpea</name>
    <name type="synonym">Garbanzo</name>
    <dbReference type="NCBI Taxonomy" id="3827"/>
    <lineage>
        <taxon>Eukaryota</taxon>
        <taxon>Viridiplantae</taxon>
        <taxon>Streptophyta</taxon>
        <taxon>Embryophyta</taxon>
        <taxon>Tracheophyta</taxon>
        <taxon>Spermatophyta</taxon>
        <taxon>Magnoliopsida</taxon>
        <taxon>eudicotyledons</taxon>
        <taxon>Gunneridae</taxon>
        <taxon>Pentapetalae</taxon>
        <taxon>rosids</taxon>
        <taxon>fabids</taxon>
        <taxon>Fabales</taxon>
        <taxon>Fabaceae</taxon>
        <taxon>Papilionoideae</taxon>
        <taxon>50 kb inversion clade</taxon>
        <taxon>NPAAA clade</taxon>
        <taxon>Hologalegina</taxon>
        <taxon>IRL clade</taxon>
        <taxon>Cicereae</taxon>
        <taxon>Cicer</taxon>
    </lineage>
</organism>
<keyword evidence="1" id="KW-0472">Membrane</keyword>
<feature type="transmembrane region" description="Helical" evidence="1">
    <location>
        <begin position="93"/>
        <end position="115"/>
    </location>
</feature>
<dbReference type="PaxDb" id="3827-XP_004516571.1"/>
<reference evidence="3" key="1">
    <citation type="submission" date="2025-08" db="UniProtKB">
        <authorList>
            <consortium name="RefSeq"/>
        </authorList>
    </citation>
    <scope>IDENTIFICATION</scope>
    <source>
        <tissue evidence="3">Etiolated seedlings</tissue>
    </source>
</reference>
<dbReference type="PANTHER" id="PTHR37206">
    <property type="entry name" value="TRANSMEMBRANE PROTEIN"/>
    <property type="match status" value="1"/>
</dbReference>
<dbReference type="RefSeq" id="XP_004516571.1">
    <property type="nucleotide sequence ID" value="XM_004516514.3"/>
</dbReference>
<gene>
    <name evidence="3" type="primary">LOC101491757</name>
</gene>
<proteinExistence type="predicted"/>
<dbReference type="eggNOG" id="ENOG502S4UI">
    <property type="taxonomic scope" value="Eukaryota"/>
</dbReference>